<proteinExistence type="predicted"/>
<protein>
    <submittedName>
        <fullName evidence="2">Uncharacterized protein</fullName>
    </submittedName>
</protein>
<evidence type="ECO:0000313" key="3">
    <source>
        <dbReference type="Proteomes" id="UP000018144"/>
    </source>
</evidence>
<dbReference type="EMBL" id="HF936526">
    <property type="protein sequence ID" value="CCX34377.1"/>
    <property type="molecule type" value="Genomic_DNA"/>
</dbReference>
<reference evidence="2 3" key="1">
    <citation type="journal article" date="2013" name="PLoS Genet.">
        <title>The genome and development-dependent transcriptomes of Pyronema confluens: a window into fungal evolution.</title>
        <authorList>
            <person name="Traeger S."/>
            <person name="Altegoer F."/>
            <person name="Freitag M."/>
            <person name="Gabaldon T."/>
            <person name="Kempken F."/>
            <person name="Kumar A."/>
            <person name="Marcet-Houben M."/>
            <person name="Poggeler S."/>
            <person name="Stajich J.E."/>
            <person name="Nowrousian M."/>
        </authorList>
    </citation>
    <scope>NUCLEOTIDE SEQUENCE [LARGE SCALE GENOMIC DNA]</scope>
    <source>
        <strain evidence="3">CBS 100304</strain>
        <tissue evidence="2">Vegetative mycelium</tissue>
    </source>
</reference>
<keyword evidence="3" id="KW-1185">Reference proteome</keyword>
<dbReference type="Proteomes" id="UP000018144">
    <property type="component" value="Unassembled WGS sequence"/>
</dbReference>
<gene>
    <name evidence="2" type="ORF">PCON_03589</name>
</gene>
<evidence type="ECO:0000256" key="1">
    <source>
        <dbReference type="SAM" id="MobiDB-lite"/>
    </source>
</evidence>
<sequence>MHMYMPKKEACTLWLGTSSRLQFPSTFTPSIPRTQESGIRNQNTSPGVSSETV</sequence>
<feature type="region of interest" description="Disordered" evidence="1">
    <location>
        <begin position="25"/>
        <end position="53"/>
    </location>
</feature>
<name>U4LV92_PYROM</name>
<accession>U4LV92</accession>
<dbReference type="AlphaFoldDB" id="U4LV92"/>
<evidence type="ECO:0000313" key="2">
    <source>
        <dbReference type="EMBL" id="CCX34377.1"/>
    </source>
</evidence>
<organism evidence="2 3">
    <name type="scientific">Pyronema omphalodes (strain CBS 100304)</name>
    <name type="common">Pyronema confluens</name>
    <dbReference type="NCBI Taxonomy" id="1076935"/>
    <lineage>
        <taxon>Eukaryota</taxon>
        <taxon>Fungi</taxon>
        <taxon>Dikarya</taxon>
        <taxon>Ascomycota</taxon>
        <taxon>Pezizomycotina</taxon>
        <taxon>Pezizomycetes</taxon>
        <taxon>Pezizales</taxon>
        <taxon>Pyronemataceae</taxon>
        <taxon>Pyronema</taxon>
    </lineage>
</organism>